<feature type="transmembrane region" description="Helical" evidence="2">
    <location>
        <begin position="74"/>
        <end position="92"/>
    </location>
</feature>
<protein>
    <submittedName>
        <fullName evidence="3">Uncharacterized protein</fullName>
    </submittedName>
</protein>
<sequence length="295" mass="33049">MDTETLKTLKEVTANSFKSSLVDFFQTTLPLLPQLCEGLTVNMPAAAELFNKVPQFRLDPGLSKVKPKASQQQVVAFTVVATMVYWSFSILLDQLVFSIYDKIAREVEIILETQALRHQSEIDQLTNKGKVKMPVDHADLPDLDMENQKKKLKKQEKRAEKNKFLQEAASLTSSTTLPGSTLDGHKPILSQLPLQLSTSAKRSDKSDDKIASLTTKKRKNESSTGDNSIIITGYQPEENDKNLTLDLVIYDIPAKWTNYQLLSELNKWGKVASAYNDGDWTVSLSSLPVRWFPAA</sequence>
<feature type="compositionally biased region" description="Basic and acidic residues" evidence="1">
    <location>
        <begin position="201"/>
        <end position="210"/>
    </location>
</feature>
<feature type="region of interest" description="Disordered" evidence="1">
    <location>
        <begin position="127"/>
        <end position="159"/>
    </location>
</feature>
<dbReference type="EMBL" id="BLAL01000018">
    <property type="protein sequence ID" value="GES75822.1"/>
    <property type="molecule type" value="Genomic_DNA"/>
</dbReference>
<evidence type="ECO:0000313" key="4">
    <source>
        <dbReference type="Proteomes" id="UP000615446"/>
    </source>
</evidence>
<keyword evidence="2" id="KW-0812">Transmembrane</keyword>
<keyword evidence="2" id="KW-0472">Membrane</keyword>
<evidence type="ECO:0000256" key="1">
    <source>
        <dbReference type="SAM" id="MobiDB-lite"/>
    </source>
</evidence>
<comment type="caution">
    <text evidence="3">The sequence shown here is derived from an EMBL/GenBank/DDBJ whole genome shotgun (WGS) entry which is preliminary data.</text>
</comment>
<feature type="region of interest" description="Disordered" evidence="1">
    <location>
        <begin position="197"/>
        <end position="231"/>
    </location>
</feature>
<dbReference type="Proteomes" id="UP000615446">
    <property type="component" value="Unassembled WGS sequence"/>
</dbReference>
<dbReference type="AlphaFoldDB" id="A0A8H3KTV5"/>
<reference evidence="3" key="1">
    <citation type="submission" date="2019-10" db="EMBL/GenBank/DDBJ databases">
        <title>Conservation and host-specific expression of non-tandemly repeated heterogenous ribosome RNA gene in arbuscular mycorrhizal fungi.</title>
        <authorList>
            <person name="Maeda T."/>
            <person name="Kobayashi Y."/>
            <person name="Nakagawa T."/>
            <person name="Ezawa T."/>
            <person name="Yamaguchi K."/>
            <person name="Bino T."/>
            <person name="Nishimoto Y."/>
            <person name="Shigenobu S."/>
            <person name="Kawaguchi M."/>
        </authorList>
    </citation>
    <scope>NUCLEOTIDE SEQUENCE</scope>
    <source>
        <strain evidence="3">HR1</strain>
    </source>
</reference>
<organism evidence="3 4">
    <name type="scientific">Rhizophagus clarus</name>
    <dbReference type="NCBI Taxonomy" id="94130"/>
    <lineage>
        <taxon>Eukaryota</taxon>
        <taxon>Fungi</taxon>
        <taxon>Fungi incertae sedis</taxon>
        <taxon>Mucoromycota</taxon>
        <taxon>Glomeromycotina</taxon>
        <taxon>Glomeromycetes</taxon>
        <taxon>Glomerales</taxon>
        <taxon>Glomeraceae</taxon>
        <taxon>Rhizophagus</taxon>
    </lineage>
</organism>
<evidence type="ECO:0000256" key="2">
    <source>
        <dbReference type="SAM" id="Phobius"/>
    </source>
</evidence>
<name>A0A8H3KTV5_9GLOM</name>
<gene>
    <name evidence="3" type="ORF">RCL2_000323000</name>
</gene>
<keyword evidence="2" id="KW-1133">Transmembrane helix</keyword>
<proteinExistence type="predicted"/>
<evidence type="ECO:0000313" key="3">
    <source>
        <dbReference type="EMBL" id="GES75822.1"/>
    </source>
</evidence>
<accession>A0A8H3KTV5</accession>